<keyword evidence="1" id="KW-0677">Repeat</keyword>
<feature type="non-terminal residue" evidence="3">
    <location>
        <position position="1"/>
    </location>
</feature>
<dbReference type="EMBL" id="BARW01019799">
    <property type="protein sequence ID" value="GAI99570.1"/>
    <property type="molecule type" value="Genomic_DNA"/>
</dbReference>
<evidence type="ECO:0000313" key="3">
    <source>
        <dbReference type="EMBL" id="GAI99570.1"/>
    </source>
</evidence>
<dbReference type="Gene3D" id="2.130.10.10">
    <property type="entry name" value="YVTN repeat-like/Quinoprotein amine dehydrogenase"/>
    <property type="match status" value="2"/>
</dbReference>
<dbReference type="PANTHER" id="PTHR12106:SF27">
    <property type="entry name" value="SORTILIN-RELATED RECEPTOR"/>
    <property type="match status" value="1"/>
</dbReference>
<feature type="non-terminal residue" evidence="3">
    <location>
        <position position="273"/>
    </location>
</feature>
<feature type="domain" description="Sortilin N-terminal" evidence="2">
    <location>
        <begin position="82"/>
        <end position="244"/>
    </location>
</feature>
<dbReference type="Pfam" id="PF15902">
    <property type="entry name" value="Sortilin-Vps10"/>
    <property type="match status" value="1"/>
</dbReference>
<protein>
    <recommendedName>
        <fullName evidence="2">Sortilin N-terminal domain-containing protein</fullName>
    </recommendedName>
</protein>
<dbReference type="PANTHER" id="PTHR12106">
    <property type="entry name" value="SORTILIN RELATED"/>
    <property type="match status" value="1"/>
</dbReference>
<evidence type="ECO:0000256" key="1">
    <source>
        <dbReference type="ARBA" id="ARBA00022737"/>
    </source>
</evidence>
<dbReference type="InterPro" id="IPR031778">
    <property type="entry name" value="Sortilin_N"/>
</dbReference>
<name>X1UI64_9ZZZZ</name>
<gene>
    <name evidence="3" type="ORF">S12H4_33580</name>
</gene>
<dbReference type="AlphaFoldDB" id="X1UI64"/>
<sequence>SARVESVQLDPYHPGTIYVAFGSGNLWKSVNHGISWKPIFESQPSLGIGDFALAPSDPEIIYVGTGESLKKARNFTMPGTGIYRSDDAGDTWKHLGLDDSWHIGEIAVHPYDPDIVLVCVLGHFWSKNENRGIYRTTDGGKTWEHVLYINDQTGANDIVIAPSDPDIIYASMWENYPGISGSNSGVYRSTDGGRTWVASHDGLPGGSLVGRIGLAVSYTDPDKAYVLMDNRNNKNNNAAEVYKTVNGGLHWSKTHQEDLKIFSVIGWYFTDIY</sequence>
<organism evidence="3">
    <name type="scientific">marine sediment metagenome</name>
    <dbReference type="NCBI Taxonomy" id="412755"/>
    <lineage>
        <taxon>unclassified sequences</taxon>
        <taxon>metagenomes</taxon>
        <taxon>ecological metagenomes</taxon>
    </lineage>
</organism>
<dbReference type="SUPFAM" id="SSF110296">
    <property type="entry name" value="Oligoxyloglucan reducing end-specific cellobiohydrolase"/>
    <property type="match status" value="1"/>
</dbReference>
<dbReference type="CDD" id="cd15482">
    <property type="entry name" value="Sialidase_non-viral"/>
    <property type="match status" value="1"/>
</dbReference>
<comment type="caution">
    <text evidence="3">The sequence shown here is derived from an EMBL/GenBank/DDBJ whole genome shotgun (WGS) entry which is preliminary data.</text>
</comment>
<accession>X1UI64</accession>
<dbReference type="InterPro" id="IPR015943">
    <property type="entry name" value="WD40/YVTN_repeat-like_dom_sf"/>
</dbReference>
<dbReference type="InterPro" id="IPR050310">
    <property type="entry name" value="VPS10-sortilin"/>
</dbReference>
<evidence type="ECO:0000259" key="2">
    <source>
        <dbReference type="Pfam" id="PF15902"/>
    </source>
</evidence>
<proteinExistence type="predicted"/>
<reference evidence="3" key="1">
    <citation type="journal article" date="2014" name="Front. Microbiol.">
        <title>High frequency of phylogenetically diverse reductive dehalogenase-homologous genes in deep subseafloor sedimentary metagenomes.</title>
        <authorList>
            <person name="Kawai M."/>
            <person name="Futagami T."/>
            <person name="Toyoda A."/>
            <person name="Takaki Y."/>
            <person name="Nishi S."/>
            <person name="Hori S."/>
            <person name="Arai W."/>
            <person name="Tsubouchi T."/>
            <person name="Morono Y."/>
            <person name="Uchiyama I."/>
            <person name="Ito T."/>
            <person name="Fujiyama A."/>
            <person name="Inagaki F."/>
            <person name="Takami H."/>
        </authorList>
    </citation>
    <scope>NUCLEOTIDE SEQUENCE</scope>
    <source>
        <strain evidence="3">Expedition CK06-06</strain>
    </source>
</reference>